<evidence type="ECO:0008006" key="3">
    <source>
        <dbReference type="Google" id="ProtNLM"/>
    </source>
</evidence>
<proteinExistence type="predicted"/>
<evidence type="ECO:0000313" key="2">
    <source>
        <dbReference type="Proteomes" id="UP000004690"/>
    </source>
</evidence>
<dbReference type="eggNOG" id="ENOG50331PJ">
    <property type="taxonomic scope" value="Bacteria"/>
</dbReference>
<name>I3C2Y1_9FLAO</name>
<dbReference type="Proteomes" id="UP000004690">
    <property type="component" value="Unassembled WGS sequence"/>
</dbReference>
<organism evidence="1 2">
    <name type="scientific">Galbibacter orientalis DSM 19592</name>
    <dbReference type="NCBI Taxonomy" id="926559"/>
    <lineage>
        <taxon>Bacteria</taxon>
        <taxon>Pseudomonadati</taxon>
        <taxon>Bacteroidota</taxon>
        <taxon>Flavobacteriia</taxon>
        <taxon>Flavobacteriales</taxon>
        <taxon>Flavobacteriaceae</taxon>
        <taxon>Galbibacter</taxon>
    </lineage>
</organism>
<protein>
    <recommendedName>
        <fullName evidence="3">HicB-like antitoxin of toxin-antitoxin system domain-containing protein</fullName>
    </recommendedName>
</protein>
<evidence type="ECO:0000313" key="1">
    <source>
        <dbReference type="EMBL" id="EIJ37974.1"/>
    </source>
</evidence>
<dbReference type="RefSeq" id="WP_008611055.1">
    <property type="nucleotide sequence ID" value="NZ_JH651379.1"/>
</dbReference>
<gene>
    <name evidence="1" type="ORF">JoomaDRAFT_0951</name>
</gene>
<reference evidence="1 2" key="1">
    <citation type="submission" date="2012-02" db="EMBL/GenBank/DDBJ databases">
        <title>Improved High-Quality Draft genome of Joostella marina DSM 19592.</title>
        <authorList>
            <consortium name="US DOE Joint Genome Institute (JGI-PGF)"/>
            <person name="Lucas S."/>
            <person name="Copeland A."/>
            <person name="Lapidus A."/>
            <person name="Bruce D."/>
            <person name="Goodwin L."/>
            <person name="Pitluck S."/>
            <person name="Peters L."/>
            <person name="Chertkov O."/>
            <person name="Ovchinnikova G."/>
            <person name="Kyrpides N."/>
            <person name="Mavromatis K."/>
            <person name="Detter J.C."/>
            <person name="Han C."/>
            <person name="Land M."/>
            <person name="Hauser L."/>
            <person name="Markowitz V."/>
            <person name="Cheng J.-F."/>
            <person name="Hugenholtz P."/>
            <person name="Woyke T."/>
            <person name="Wu D."/>
            <person name="Tindall B."/>
            <person name="Brambilla E."/>
            <person name="Klenk H.-P."/>
            <person name="Eisen J.A."/>
        </authorList>
    </citation>
    <scope>NUCLEOTIDE SEQUENCE [LARGE SCALE GENOMIC DNA]</scope>
    <source>
        <strain evidence="1 2">DSM 19592</strain>
    </source>
</reference>
<dbReference type="EMBL" id="JH651379">
    <property type="protein sequence ID" value="EIJ37974.1"/>
    <property type="molecule type" value="Genomic_DNA"/>
</dbReference>
<dbReference type="OrthoDB" id="769863at2"/>
<keyword evidence="2" id="KW-1185">Reference proteome</keyword>
<sequence>MTENKEHLKLTHDGLKGKLLNFTGKSGEYWVSIIPSLNVSGYGDTEKEAIKDLEYNLKVLCDDLFKLSQGQRDAELKNLGWSRNKFFKQQYSSAYVDDKGVLQNFDSPKQVKKTILEPANV</sequence>
<accession>I3C2Y1</accession>
<dbReference type="AlphaFoldDB" id="I3C2Y1"/>
<dbReference type="HOGENOM" id="CLU_162063_0_0_10"/>